<dbReference type="Proteomes" id="UP000743370">
    <property type="component" value="Unassembled WGS sequence"/>
</dbReference>
<proteinExistence type="predicted"/>
<evidence type="ECO:0000313" key="3">
    <source>
        <dbReference type="Proteomes" id="UP000743370"/>
    </source>
</evidence>
<protein>
    <submittedName>
        <fullName evidence="2">Uncharacterized protein</fullName>
    </submittedName>
</protein>
<gene>
    <name evidence="2" type="ORF">HKW66_Vig0247720</name>
</gene>
<accession>A0A8T0KVE2</accession>
<evidence type="ECO:0000256" key="1">
    <source>
        <dbReference type="SAM" id="MobiDB-lite"/>
    </source>
</evidence>
<dbReference type="AlphaFoldDB" id="A0A8T0KVE2"/>
<feature type="region of interest" description="Disordered" evidence="1">
    <location>
        <begin position="1"/>
        <end position="20"/>
    </location>
</feature>
<dbReference type="EMBL" id="JABFOF010000003">
    <property type="protein sequence ID" value="KAG2402958.1"/>
    <property type="molecule type" value="Genomic_DNA"/>
</dbReference>
<comment type="caution">
    <text evidence="2">The sequence shown here is derived from an EMBL/GenBank/DDBJ whole genome shotgun (WGS) entry which is preliminary data.</text>
</comment>
<sequence>MIITDRSETNRQQQNAFSTSQKTTLAVIFSLIKEENSRNSSRPGSLQCLSRHQGLAEEPTSPAWRSGTAGESGDANRFLVPRVVGEEGGEGVLGEEKNGGAGRVFGGKEKTER</sequence>
<feature type="compositionally biased region" description="Polar residues" evidence="1">
    <location>
        <begin position="38"/>
        <end position="50"/>
    </location>
</feature>
<name>A0A8T0KVE2_PHAAN</name>
<organism evidence="2 3">
    <name type="scientific">Phaseolus angularis</name>
    <name type="common">Azuki bean</name>
    <name type="synonym">Vigna angularis</name>
    <dbReference type="NCBI Taxonomy" id="3914"/>
    <lineage>
        <taxon>Eukaryota</taxon>
        <taxon>Viridiplantae</taxon>
        <taxon>Streptophyta</taxon>
        <taxon>Embryophyta</taxon>
        <taxon>Tracheophyta</taxon>
        <taxon>Spermatophyta</taxon>
        <taxon>Magnoliopsida</taxon>
        <taxon>eudicotyledons</taxon>
        <taxon>Gunneridae</taxon>
        <taxon>Pentapetalae</taxon>
        <taxon>rosids</taxon>
        <taxon>fabids</taxon>
        <taxon>Fabales</taxon>
        <taxon>Fabaceae</taxon>
        <taxon>Papilionoideae</taxon>
        <taxon>50 kb inversion clade</taxon>
        <taxon>NPAAA clade</taxon>
        <taxon>indigoferoid/millettioid clade</taxon>
        <taxon>Phaseoleae</taxon>
        <taxon>Vigna</taxon>
    </lineage>
</organism>
<reference evidence="2 3" key="1">
    <citation type="submission" date="2020-05" db="EMBL/GenBank/DDBJ databases">
        <title>Vigna angularis (adzuki bean) Var. LongXiaoDou No. 4 denovo assembly.</title>
        <authorList>
            <person name="Xiang H."/>
        </authorList>
    </citation>
    <scope>NUCLEOTIDE SEQUENCE [LARGE SCALE GENOMIC DNA]</scope>
    <source>
        <tissue evidence="2">Leaf</tissue>
    </source>
</reference>
<evidence type="ECO:0000313" key="2">
    <source>
        <dbReference type="EMBL" id="KAG2402958.1"/>
    </source>
</evidence>
<feature type="region of interest" description="Disordered" evidence="1">
    <location>
        <begin position="35"/>
        <end position="113"/>
    </location>
</feature>
<feature type="compositionally biased region" description="Polar residues" evidence="1">
    <location>
        <begin position="10"/>
        <end position="20"/>
    </location>
</feature>